<dbReference type="InterPro" id="IPR050882">
    <property type="entry name" value="Prepilin_peptidase/N-MTase"/>
</dbReference>
<dbReference type="InterPro" id="IPR000045">
    <property type="entry name" value="Prepilin_IV_endopep_pep"/>
</dbReference>
<feature type="transmembrane region" description="Helical" evidence="7">
    <location>
        <begin position="265"/>
        <end position="286"/>
    </location>
</feature>
<accession>A0A1G2L9W2</accession>
<feature type="transmembrane region" description="Helical" evidence="7">
    <location>
        <begin position="185"/>
        <end position="208"/>
    </location>
</feature>
<dbReference type="Pfam" id="PF06750">
    <property type="entry name" value="A24_N_bact"/>
    <property type="match status" value="1"/>
</dbReference>
<organism evidence="10 11">
    <name type="scientific">Candidatus Sungbacteria bacterium RIFCSPLOWO2_01_FULL_60_25</name>
    <dbReference type="NCBI Taxonomy" id="1802281"/>
    <lineage>
        <taxon>Bacteria</taxon>
        <taxon>Candidatus Sungiibacteriota</taxon>
    </lineage>
</organism>
<reference evidence="10 11" key="1">
    <citation type="journal article" date="2016" name="Nat. Commun.">
        <title>Thousands of microbial genomes shed light on interconnected biogeochemical processes in an aquifer system.</title>
        <authorList>
            <person name="Anantharaman K."/>
            <person name="Brown C.T."/>
            <person name="Hug L.A."/>
            <person name="Sharon I."/>
            <person name="Castelle C.J."/>
            <person name="Probst A.J."/>
            <person name="Thomas B.C."/>
            <person name="Singh A."/>
            <person name="Wilkins M.J."/>
            <person name="Karaoz U."/>
            <person name="Brodie E.L."/>
            <person name="Williams K.H."/>
            <person name="Hubbard S.S."/>
            <person name="Banfield J.F."/>
        </authorList>
    </citation>
    <scope>NUCLEOTIDE SEQUENCE [LARGE SCALE GENOMIC DNA]</scope>
</reference>
<dbReference type="EMBL" id="MHQT01000041">
    <property type="protein sequence ID" value="OHA08415.1"/>
    <property type="molecule type" value="Genomic_DNA"/>
</dbReference>
<evidence type="ECO:0000256" key="3">
    <source>
        <dbReference type="ARBA" id="ARBA00022475"/>
    </source>
</evidence>
<dbReference type="Proteomes" id="UP000178977">
    <property type="component" value="Unassembled WGS sequence"/>
</dbReference>
<dbReference type="AlphaFoldDB" id="A0A1G2L9W2"/>
<name>A0A1G2L9W2_9BACT</name>
<evidence type="ECO:0008006" key="12">
    <source>
        <dbReference type="Google" id="ProtNLM"/>
    </source>
</evidence>
<dbReference type="InterPro" id="IPR010627">
    <property type="entry name" value="Prepilin_pept_A24_N"/>
</dbReference>
<feature type="transmembrane region" description="Helical" evidence="7">
    <location>
        <begin position="16"/>
        <end position="39"/>
    </location>
</feature>
<dbReference type="STRING" id="1802281.A3A44_00225"/>
<evidence type="ECO:0000259" key="8">
    <source>
        <dbReference type="Pfam" id="PF01478"/>
    </source>
</evidence>
<feature type="domain" description="Prepilin peptidase A24 N-terminal" evidence="9">
    <location>
        <begin position="27"/>
        <end position="107"/>
    </location>
</feature>
<evidence type="ECO:0000313" key="11">
    <source>
        <dbReference type="Proteomes" id="UP000178977"/>
    </source>
</evidence>
<feature type="transmembrane region" description="Helical" evidence="7">
    <location>
        <begin position="89"/>
        <end position="108"/>
    </location>
</feature>
<dbReference type="Gene3D" id="1.20.120.1220">
    <property type="match status" value="1"/>
</dbReference>
<dbReference type="GO" id="GO:0005886">
    <property type="term" value="C:plasma membrane"/>
    <property type="evidence" value="ECO:0007669"/>
    <property type="project" value="UniProtKB-SubCell"/>
</dbReference>
<keyword evidence="4 7" id="KW-0812">Transmembrane</keyword>
<feature type="domain" description="Prepilin type IV endopeptidase peptidase" evidence="8">
    <location>
        <begin position="140"/>
        <end position="249"/>
    </location>
</feature>
<dbReference type="PANTHER" id="PTHR30487">
    <property type="entry name" value="TYPE 4 PREPILIN-LIKE PROTEINS LEADER PEPTIDE-PROCESSING ENZYME"/>
    <property type="match status" value="1"/>
</dbReference>
<feature type="transmembrane region" description="Helical" evidence="7">
    <location>
        <begin position="157"/>
        <end position="179"/>
    </location>
</feature>
<keyword evidence="5 7" id="KW-1133">Transmembrane helix</keyword>
<keyword evidence="6 7" id="KW-0472">Membrane</keyword>
<evidence type="ECO:0000256" key="7">
    <source>
        <dbReference type="SAM" id="Phobius"/>
    </source>
</evidence>
<evidence type="ECO:0000256" key="1">
    <source>
        <dbReference type="ARBA" id="ARBA00004651"/>
    </source>
</evidence>
<dbReference type="Pfam" id="PF01478">
    <property type="entry name" value="Peptidase_A24"/>
    <property type="match status" value="1"/>
</dbReference>
<evidence type="ECO:0000256" key="5">
    <source>
        <dbReference type="ARBA" id="ARBA00022989"/>
    </source>
</evidence>
<evidence type="ECO:0000256" key="4">
    <source>
        <dbReference type="ARBA" id="ARBA00022692"/>
    </source>
</evidence>
<feature type="transmembrane region" description="Helical" evidence="7">
    <location>
        <begin position="128"/>
        <end position="150"/>
    </location>
</feature>
<feature type="transmembrane region" description="Helical" evidence="7">
    <location>
        <begin position="220"/>
        <end position="253"/>
    </location>
</feature>
<evidence type="ECO:0000313" key="10">
    <source>
        <dbReference type="EMBL" id="OHA08415.1"/>
    </source>
</evidence>
<keyword evidence="3" id="KW-1003">Cell membrane</keyword>
<dbReference type="GO" id="GO:0006465">
    <property type="term" value="P:signal peptide processing"/>
    <property type="evidence" value="ECO:0007669"/>
    <property type="project" value="TreeGrafter"/>
</dbReference>
<dbReference type="PANTHER" id="PTHR30487:SF0">
    <property type="entry name" value="PREPILIN LEADER PEPTIDASE_N-METHYLTRANSFERASE-RELATED"/>
    <property type="match status" value="1"/>
</dbReference>
<comment type="similarity">
    <text evidence="2">Belongs to the peptidase A24 family.</text>
</comment>
<sequence>MASSRANLSLVFPMDILISSVLIATMLGAVFASFLTVVVPRLGSGETVVRGRSRCPHCRRKLSWFELIPIVSYLAQRGRCRSCGASIPAWYLFAEFVLGAGFGLLAMASPRGLLLPPPFVLPGDAASLFLSGATALYYATFLWFAAAISIYDIQHRLIPSVLAWPLALLGVAAAVAGAIRSGDAGGLFISIAAALGAFLFFWALWFFSRGRAMGRGDADVAFAIVAYLGPWGGAVALLLGFWVGALYGILVLALGRASWKTEIPFAPFLFMGALIALAASESFLFLRTVW</sequence>
<comment type="caution">
    <text evidence="10">The sequence shown here is derived from an EMBL/GenBank/DDBJ whole genome shotgun (WGS) entry which is preliminary data.</text>
</comment>
<protein>
    <recommendedName>
        <fullName evidence="12">Prepilin peptidase</fullName>
    </recommendedName>
</protein>
<evidence type="ECO:0000256" key="6">
    <source>
        <dbReference type="ARBA" id="ARBA00023136"/>
    </source>
</evidence>
<dbReference type="GO" id="GO:0004190">
    <property type="term" value="F:aspartic-type endopeptidase activity"/>
    <property type="evidence" value="ECO:0007669"/>
    <property type="project" value="InterPro"/>
</dbReference>
<gene>
    <name evidence="10" type="ORF">A3A44_00225</name>
</gene>
<evidence type="ECO:0000259" key="9">
    <source>
        <dbReference type="Pfam" id="PF06750"/>
    </source>
</evidence>
<evidence type="ECO:0000256" key="2">
    <source>
        <dbReference type="ARBA" id="ARBA00005801"/>
    </source>
</evidence>
<proteinExistence type="inferred from homology"/>
<comment type="subcellular location">
    <subcellularLocation>
        <location evidence="1">Cell membrane</location>
        <topology evidence="1">Multi-pass membrane protein</topology>
    </subcellularLocation>
</comment>